<dbReference type="CDD" id="cd05214">
    <property type="entry name" value="GAPDH_I_N"/>
    <property type="match status" value="1"/>
</dbReference>
<evidence type="ECO:0000313" key="7">
    <source>
        <dbReference type="Proteomes" id="UP001564657"/>
    </source>
</evidence>
<accession>A0ABV4BLJ4</accession>
<comment type="caution">
    <text evidence="6">The sequence shown here is derived from an EMBL/GenBank/DDBJ whole genome shotgun (WGS) entry which is preliminary data.</text>
</comment>
<dbReference type="Pfam" id="PF02800">
    <property type="entry name" value="Gp_dh_C"/>
    <property type="match status" value="1"/>
</dbReference>
<dbReference type="InterPro" id="IPR006424">
    <property type="entry name" value="Glyceraldehyde-3-P_DH_1"/>
</dbReference>
<dbReference type="SUPFAM" id="SSF55347">
    <property type="entry name" value="Glyceraldehyde-3-phosphate dehydrogenase-like, C-terminal domain"/>
    <property type="match status" value="1"/>
</dbReference>
<gene>
    <name evidence="6" type="primary">gap</name>
    <name evidence="6" type="ORF">AB8U03_05445</name>
</gene>
<organism evidence="6 7">
    <name type="scientific">Clostridium moutaii</name>
    <dbReference type="NCBI Taxonomy" id="3240932"/>
    <lineage>
        <taxon>Bacteria</taxon>
        <taxon>Bacillati</taxon>
        <taxon>Bacillota</taxon>
        <taxon>Clostridia</taxon>
        <taxon>Eubacteriales</taxon>
        <taxon>Clostridiaceae</taxon>
        <taxon>Clostridium</taxon>
    </lineage>
</organism>
<dbReference type="RefSeq" id="WP_369703534.1">
    <property type="nucleotide sequence ID" value="NZ_JBGEWD010000003.1"/>
</dbReference>
<protein>
    <recommendedName>
        <fullName evidence="4">Glyceraldehyde-3-phosphate dehydrogenase</fullName>
        <ecNumber evidence="4">1.2.1.-</ecNumber>
    </recommendedName>
</protein>
<dbReference type="PRINTS" id="PR00078">
    <property type="entry name" value="G3PDHDRGNASE"/>
</dbReference>
<evidence type="ECO:0000256" key="3">
    <source>
        <dbReference type="RuleBase" id="RU000397"/>
    </source>
</evidence>
<sequence length="349" mass="38747">MSIKVAINGFGRIGRLVLRIAQERLKGTVEIVAINARADNETLVHLFKYDSCYGRFRGSVKAEEDSIVVNGSEIKVFRENDPEDLPWDKLDVDIVVESTGKFKNRESLYKHIKAGAKKVIITAPAKDEDITIVMGVNEEKFNVKCHNIISNASCTTNCLAPFAKVLDESFGIVNGFMTTIHSYTNDQRLLDKTHKDLRRARAAGESIIPTTTGAAKAVAKVLPNLKGKLNGSALRVPTATVSITNLVCELSRPVTVEEVNKTFKRASEGPLEGILGYSEEPLVSIDYRGDDRSSIIDGLSTMVSNNMVKVVSWYDNEWAYSCRTVDLVNYVAEEMEKNHENTEKMLINK</sequence>
<dbReference type="PANTHER" id="PTHR43148">
    <property type="entry name" value="GLYCERALDEHYDE-3-PHOSPHATE DEHYDROGENASE 2"/>
    <property type="match status" value="1"/>
</dbReference>
<dbReference type="Gene3D" id="3.40.50.720">
    <property type="entry name" value="NAD(P)-binding Rossmann-like Domain"/>
    <property type="match status" value="1"/>
</dbReference>
<dbReference type="SMART" id="SM00846">
    <property type="entry name" value="Gp_dh_N"/>
    <property type="match status" value="1"/>
</dbReference>
<dbReference type="PIRSF" id="PIRSF000149">
    <property type="entry name" value="GAP_DH"/>
    <property type="match status" value="1"/>
</dbReference>
<dbReference type="Proteomes" id="UP001564657">
    <property type="component" value="Unassembled WGS sequence"/>
</dbReference>
<dbReference type="InterPro" id="IPR020828">
    <property type="entry name" value="GlycerAld_3-P_DH_NAD(P)-bd"/>
</dbReference>
<dbReference type="InterPro" id="IPR020831">
    <property type="entry name" value="GlycerAld/Erythrose_P_DH"/>
</dbReference>
<proteinExistence type="inferred from homology"/>
<name>A0ABV4BLJ4_9CLOT</name>
<reference evidence="6 7" key="1">
    <citation type="submission" date="2024-08" db="EMBL/GenBank/DDBJ databases">
        <title>Clostridium lapicellarii sp. nov., and Clostridium renhuaiense sp. nov., two species isolated from the mud in a fermentation cellar used for producing sauce-flavour Chinese liquors.</title>
        <authorList>
            <person name="Yang F."/>
            <person name="Wang H."/>
            <person name="Chen L.Q."/>
            <person name="Zhou N."/>
            <person name="Lu J.J."/>
            <person name="Pu X.X."/>
            <person name="Wan B."/>
            <person name="Wang L."/>
            <person name="Liu S.J."/>
        </authorList>
    </citation>
    <scope>NUCLEOTIDE SEQUENCE [LARGE SCALE GENOMIC DNA]</scope>
    <source>
        <strain evidence="6 7">MT-5</strain>
    </source>
</reference>
<evidence type="ECO:0000256" key="2">
    <source>
        <dbReference type="ARBA" id="ARBA00023002"/>
    </source>
</evidence>
<evidence type="ECO:0000256" key="4">
    <source>
        <dbReference type="RuleBase" id="RU361160"/>
    </source>
</evidence>
<feature type="domain" description="Glyceraldehyde 3-phosphate dehydrogenase NAD(P) binding" evidence="5">
    <location>
        <begin position="3"/>
        <end position="154"/>
    </location>
</feature>
<dbReference type="PROSITE" id="PS00071">
    <property type="entry name" value="GAPDH"/>
    <property type="match status" value="1"/>
</dbReference>
<dbReference type="EC" id="1.2.1.-" evidence="4"/>
<evidence type="ECO:0000259" key="5">
    <source>
        <dbReference type="SMART" id="SM00846"/>
    </source>
</evidence>
<dbReference type="InterPro" id="IPR020830">
    <property type="entry name" value="GlycerAld_3-P_DH_AS"/>
</dbReference>
<dbReference type="EMBL" id="JBGEWD010000003">
    <property type="protein sequence ID" value="MEY7999654.1"/>
    <property type="molecule type" value="Genomic_DNA"/>
</dbReference>
<dbReference type="CDD" id="cd18126">
    <property type="entry name" value="GAPDH_I_C"/>
    <property type="match status" value="1"/>
</dbReference>
<keyword evidence="2 4" id="KW-0560">Oxidoreductase</keyword>
<dbReference type="Pfam" id="PF00044">
    <property type="entry name" value="Gp_dh_N"/>
    <property type="match status" value="1"/>
</dbReference>
<dbReference type="InterPro" id="IPR020829">
    <property type="entry name" value="GlycerAld_3-P_DH_cat"/>
</dbReference>
<evidence type="ECO:0000256" key="1">
    <source>
        <dbReference type="ARBA" id="ARBA00007406"/>
    </source>
</evidence>
<comment type="similarity">
    <text evidence="1 3">Belongs to the glyceraldehyde-3-phosphate dehydrogenase family.</text>
</comment>
<dbReference type="Gene3D" id="3.30.360.10">
    <property type="entry name" value="Dihydrodipicolinate Reductase, domain 2"/>
    <property type="match status" value="1"/>
</dbReference>
<dbReference type="InterPro" id="IPR036291">
    <property type="entry name" value="NAD(P)-bd_dom_sf"/>
</dbReference>
<dbReference type="SUPFAM" id="SSF51735">
    <property type="entry name" value="NAD(P)-binding Rossmann-fold domains"/>
    <property type="match status" value="1"/>
</dbReference>
<evidence type="ECO:0000313" key="6">
    <source>
        <dbReference type="EMBL" id="MEY7999654.1"/>
    </source>
</evidence>
<dbReference type="NCBIfam" id="TIGR01534">
    <property type="entry name" value="GAPDH-I"/>
    <property type="match status" value="1"/>
</dbReference>
<keyword evidence="7" id="KW-1185">Reference proteome</keyword>